<dbReference type="InterPro" id="IPR002048">
    <property type="entry name" value="EF_hand_dom"/>
</dbReference>
<dbReference type="Pfam" id="PF13499">
    <property type="entry name" value="EF-hand_7"/>
    <property type="match status" value="1"/>
</dbReference>
<feature type="domain" description="EF-hand" evidence="2">
    <location>
        <begin position="92"/>
        <end position="127"/>
    </location>
</feature>
<sequence>MKKSSKKRKRSSSSSSPKKVPPEIVAQLSEIWEKKIKKKNKKNKNVLPTSALVIIMTEDLELDLDEREISGFVDKETADKDTFIRFAGPRLFQRQQAMRAFDLFDEHGKGVVIREDVERVAASLGESLDETEVDEMVNLIDTSGEGLLDPSAFVRLAKSVGL</sequence>
<dbReference type="OrthoDB" id="43634at2759"/>
<keyword evidence="4" id="KW-1185">Reference proteome</keyword>
<protein>
    <submittedName>
        <fullName evidence="3">Calcium binding protein</fullName>
    </submittedName>
</protein>
<dbReference type="SUPFAM" id="SSF47473">
    <property type="entry name" value="EF-hand"/>
    <property type="match status" value="1"/>
</dbReference>
<dbReference type="GO" id="GO:0005509">
    <property type="term" value="F:calcium ion binding"/>
    <property type="evidence" value="ECO:0007669"/>
    <property type="project" value="InterPro"/>
</dbReference>
<organism evidence="3 4">
    <name type="scientific">Seminavis robusta</name>
    <dbReference type="NCBI Taxonomy" id="568900"/>
    <lineage>
        <taxon>Eukaryota</taxon>
        <taxon>Sar</taxon>
        <taxon>Stramenopiles</taxon>
        <taxon>Ochrophyta</taxon>
        <taxon>Bacillariophyta</taxon>
        <taxon>Bacillariophyceae</taxon>
        <taxon>Bacillariophycidae</taxon>
        <taxon>Naviculales</taxon>
        <taxon>Naviculaceae</taxon>
        <taxon>Seminavis</taxon>
    </lineage>
</organism>
<gene>
    <name evidence="3" type="ORF">SEMRO_2255_G320990.1</name>
</gene>
<evidence type="ECO:0000259" key="2">
    <source>
        <dbReference type="PROSITE" id="PS50222"/>
    </source>
</evidence>
<dbReference type="EMBL" id="CAICTM010002253">
    <property type="protein sequence ID" value="CAB9528559.1"/>
    <property type="molecule type" value="Genomic_DNA"/>
</dbReference>
<feature type="region of interest" description="Disordered" evidence="1">
    <location>
        <begin position="1"/>
        <end position="22"/>
    </location>
</feature>
<dbReference type="CDD" id="cd00051">
    <property type="entry name" value="EFh"/>
    <property type="match status" value="1"/>
</dbReference>
<accession>A0A9N8EZG9</accession>
<evidence type="ECO:0000256" key="1">
    <source>
        <dbReference type="SAM" id="MobiDB-lite"/>
    </source>
</evidence>
<dbReference type="PROSITE" id="PS50222">
    <property type="entry name" value="EF_HAND_2"/>
    <property type="match status" value="1"/>
</dbReference>
<proteinExistence type="predicted"/>
<feature type="compositionally biased region" description="Basic residues" evidence="1">
    <location>
        <begin position="1"/>
        <end position="11"/>
    </location>
</feature>
<dbReference type="Gene3D" id="1.10.238.10">
    <property type="entry name" value="EF-hand"/>
    <property type="match status" value="1"/>
</dbReference>
<dbReference type="InterPro" id="IPR011992">
    <property type="entry name" value="EF-hand-dom_pair"/>
</dbReference>
<dbReference type="Proteomes" id="UP001153069">
    <property type="component" value="Unassembled WGS sequence"/>
</dbReference>
<comment type="caution">
    <text evidence="3">The sequence shown here is derived from an EMBL/GenBank/DDBJ whole genome shotgun (WGS) entry which is preliminary data.</text>
</comment>
<evidence type="ECO:0000313" key="4">
    <source>
        <dbReference type="Proteomes" id="UP001153069"/>
    </source>
</evidence>
<name>A0A9N8EZG9_9STRA</name>
<evidence type="ECO:0000313" key="3">
    <source>
        <dbReference type="EMBL" id="CAB9528559.1"/>
    </source>
</evidence>
<reference evidence="3" key="1">
    <citation type="submission" date="2020-06" db="EMBL/GenBank/DDBJ databases">
        <authorList>
            <consortium name="Plant Systems Biology data submission"/>
        </authorList>
    </citation>
    <scope>NUCLEOTIDE SEQUENCE</scope>
    <source>
        <strain evidence="3">D6</strain>
    </source>
</reference>
<dbReference type="AlphaFoldDB" id="A0A9N8EZG9"/>